<comment type="caution">
    <text evidence="8">The sequence shown here is derived from an EMBL/GenBank/DDBJ whole genome shotgun (WGS) entry which is preliminary data.</text>
</comment>
<dbReference type="Pfam" id="PF00067">
    <property type="entry name" value="p450"/>
    <property type="match status" value="1"/>
</dbReference>
<sequence length="402" mass="43681">MTAVTVAMHPPTLDDDPFDDAVLADPYEFHARLRAAGPVVYLPRYDVYATGRFEEVHACLTDWRTFVSGRGVGLADFAHETPWRTPSLLLEADPPDHTVVRAAMGAVVSPRTVRALRAGFEAEADALADALVARGEFDAVTDLAEVFPLRVFPDAVGIREDGREHLLPYGAMAFNAFGPRNDRVERALAASGPTQEWVAESCRRENLAPGGFGAQIWAAADRGDITAEQAPMLVRSLLTAGVDTTVHGIANTVYAMTRFPGQWQALHARPALAKFAFDEALRWESPVQTFFRTTPTDTEVAGVPIGEGRKVLLFLGAANRDERRWGPDAHVVDIHRSAGGHVAFGMGIHQCVGQPIARLEAEVLLTALAQRIRRIEPAGDPVPQPNNTLKGWASIPLRVEPA</sequence>
<dbReference type="InterPro" id="IPR002397">
    <property type="entry name" value="Cyt_P450_B"/>
</dbReference>
<dbReference type="InterPro" id="IPR001128">
    <property type="entry name" value="Cyt_P450"/>
</dbReference>
<evidence type="ECO:0000256" key="3">
    <source>
        <dbReference type="ARBA" id="ARBA00022723"/>
    </source>
</evidence>
<dbReference type="Gene3D" id="1.10.630.10">
    <property type="entry name" value="Cytochrome P450"/>
    <property type="match status" value="1"/>
</dbReference>
<organism evidence="8 9">
    <name type="scientific">Rhodococcus aetherivorans</name>
    <dbReference type="NCBI Taxonomy" id="191292"/>
    <lineage>
        <taxon>Bacteria</taxon>
        <taxon>Bacillati</taxon>
        <taxon>Actinomycetota</taxon>
        <taxon>Actinomycetes</taxon>
        <taxon>Mycobacteriales</taxon>
        <taxon>Nocardiaceae</taxon>
        <taxon>Rhodococcus</taxon>
    </lineage>
</organism>
<proteinExistence type="inferred from homology"/>
<evidence type="ECO:0000256" key="1">
    <source>
        <dbReference type="ARBA" id="ARBA00010617"/>
    </source>
</evidence>
<evidence type="ECO:0000256" key="5">
    <source>
        <dbReference type="ARBA" id="ARBA00023004"/>
    </source>
</evidence>
<evidence type="ECO:0000256" key="6">
    <source>
        <dbReference type="ARBA" id="ARBA00023033"/>
    </source>
</evidence>
<keyword evidence="2 7" id="KW-0349">Heme</keyword>
<comment type="similarity">
    <text evidence="1 7">Belongs to the cytochrome P450 family.</text>
</comment>
<dbReference type="PANTHER" id="PTHR46696">
    <property type="entry name" value="P450, PUTATIVE (EUROFUNG)-RELATED"/>
    <property type="match status" value="1"/>
</dbReference>
<dbReference type="CDD" id="cd11037">
    <property type="entry name" value="CYP199A2-like"/>
    <property type="match status" value="1"/>
</dbReference>
<evidence type="ECO:0000256" key="4">
    <source>
        <dbReference type="ARBA" id="ARBA00023002"/>
    </source>
</evidence>
<protein>
    <submittedName>
        <fullName evidence="8">Cytochrome P450 hydroxylase</fullName>
    </submittedName>
</protein>
<keyword evidence="4 7" id="KW-0560">Oxidoreductase</keyword>
<evidence type="ECO:0000256" key="2">
    <source>
        <dbReference type="ARBA" id="ARBA00022617"/>
    </source>
</evidence>
<keyword evidence="3 7" id="KW-0479">Metal-binding</keyword>
<dbReference type="Proteomes" id="UP000325466">
    <property type="component" value="Unassembled WGS sequence"/>
</dbReference>
<evidence type="ECO:0000256" key="7">
    <source>
        <dbReference type="RuleBase" id="RU000461"/>
    </source>
</evidence>
<keyword evidence="5 7" id="KW-0408">Iron</keyword>
<dbReference type="PANTHER" id="PTHR46696:SF1">
    <property type="entry name" value="CYTOCHROME P450 YJIB-RELATED"/>
    <property type="match status" value="1"/>
</dbReference>
<dbReference type="PRINTS" id="PR00359">
    <property type="entry name" value="BP450"/>
</dbReference>
<accession>A0ABQ0YPK8</accession>
<dbReference type="InterPro" id="IPR017972">
    <property type="entry name" value="Cyt_P450_CS"/>
</dbReference>
<gene>
    <name evidence="8" type="ORF">RAJCM14343_3607</name>
</gene>
<evidence type="ECO:0000313" key="9">
    <source>
        <dbReference type="Proteomes" id="UP000325466"/>
    </source>
</evidence>
<dbReference type="EMBL" id="BLAH01000094">
    <property type="protein sequence ID" value="GES38345.1"/>
    <property type="molecule type" value="Genomic_DNA"/>
</dbReference>
<keyword evidence="9" id="KW-1185">Reference proteome</keyword>
<evidence type="ECO:0000313" key="8">
    <source>
        <dbReference type="EMBL" id="GES38345.1"/>
    </source>
</evidence>
<dbReference type="InterPro" id="IPR036396">
    <property type="entry name" value="Cyt_P450_sf"/>
</dbReference>
<name>A0ABQ0YPK8_9NOCA</name>
<reference evidence="8 9" key="1">
    <citation type="journal article" date="2018" name="Biodegradation">
        <title>1,4-Dioxane degradation characteristics of Rhodococcus aetherivorans JCM 14343.</title>
        <authorList>
            <person name="Inoue D."/>
            <person name="Tsunoda T."/>
            <person name="Yamamoto N."/>
            <person name="Ike M."/>
            <person name="Sei K."/>
        </authorList>
    </citation>
    <scope>NUCLEOTIDE SEQUENCE [LARGE SCALE GENOMIC DNA]</scope>
    <source>
        <strain evidence="8 9">JCM 14343</strain>
    </source>
</reference>
<dbReference type="SUPFAM" id="SSF48264">
    <property type="entry name" value="Cytochrome P450"/>
    <property type="match status" value="1"/>
</dbReference>
<keyword evidence="6 7" id="KW-0503">Monooxygenase</keyword>
<dbReference type="PROSITE" id="PS00086">
    <property type="entry name" value="CYTOCHROME_P450"/>
    <property type="match status" value="1"/>
</dbReference>